<dbReference type="PANTHER" id="PTHR47365">
    <property type="entry name" value="PLANT PROTEIN, PUTATIVE-RELATED"/>
    <property type="match status" value="1"/>
</dbReference>
<proteinExistence type="predicted"/>
<sequence length="155" mass="17708">MSIRLNLLEVSDWPPPLVEQPMHDQDWQLGLRFELISINSRRGLTKGHVEPYDGKVNIWNAVDRSNLRDFSSSFATSDSTDAIEPVIQRIYLTMAPIGTQLYFLAGYRLPGELFRFMSAVHTFNTSAGDAWRSFEPKEEERDKELCGHCCVVQVS</sequence>
<evidence type="ECO:0000313" key="2">
    <source>
        <dbReference type="Proteomes" id="UP000283530"/>
    </source>
</evidence>
<evidence type="ECO:0000313" key="1">
    <source>
        <dbReference type="EMBL" id="RWR90724.1"/>
    </source>
</evidence>
<keyword evidence="2" id="KW-1185">Reference proteome</keyword>
<accession>A0A443PIY0</accession>
<dbReference type="STRING" id="337451.A0A443PIY0"/>
<dbReference type="PANTHER" id="PTHR47365:SF1">
    <property type="entry name" value="F-BOX_KELCH-REPEAT PROTEIN"/>
    <property type="match status" value="1"/>
</dbReference>
<dbReference type="OrthoDB" id="45365at2759"/>
<name>A0A443PIY0_9MAGN</name>
<dbReference type="EMBL" id="QPKB01000008">
    <property type="protein sequence ID" value="RWR90724.1"/>
    <property type="molecule type" value="Genomic_DNA"/>
</dbReference>
<gene>
    <name evidence="1" type="ORF">CKAN_01983300</name>
</gene>
<dbReference type="Proteomes" id="UP000283530">
    <property type="component" value="Unassembled WGS sequence"/>
</dbReference>
<reference evidence="1 2" key="1">
    <citation type="journal article" date="2019" name="Nat. Plants">
        <title>Stout camphor tree genome fills gaps in understanding of flowering plant genome evolution.</title>
        <authorList>
            <person name="Chaw S.M."/>
            <person name="Liu Y.C."/>
            <person name="Wu Y.W."/>
            <person name="Wang H.Y."/>
            <person name="Lin C.I."/>
            <person name="Wu C.S."/>
            <person name="Ke H.M."/>
            <person name="Chang L.Y."/>
            <person name="Hsu C.Y."/>
            <person name="Yang H.T."/>
            <person name="Sudianto E."/>
            <person name="Hsu M.H."/>
            <person name="Wu K.P."/>
            <person name="Wang L.N."/>
            <person name="Leebens-Mack J.H."/>
            <person name="Tsai I.J."/>
        </authorList>
    </citation>
    <scope>NUCLEOTIDE SEQUENCE [LARGE SCALE GENOMIC DNA]</scope>
    <source>
        <strain evidence="2">cv. Chaw 1501</strain>
        <tissue evidence="1">Young leaves</tissue>
    </source>
</reference>
<protein>
    <submittedName>
        <fullName evidence="1">F-box/kelch-repeat-like protein</fullName>
    </submittedName>
</protein>
<comment type="caution">
    <text evidence="1">The sequence shown here is derived from an EMBL/GenBank/DDBJ whole genome shotgun (WGS) entry which is preliminary data.</text>
</comment>
<dbReference type="AlphaFoldDB" id="A0A443PIY0"/>
<organism evidence="1 2">
    <name type="scientific">Cinnamomum micranthum f. kanehirae</name>
    <dbReference type="NCBI Taxonomy" id="337451"/>
    <lineage>
        <taxon>Eukaryota</taxon>
        <taxon>Viridiplantae</taxon>
        <taxon>Streptophyta</taxon>
        <taxon>Embryophyta</taxon>
        <taxon>Tracheophyta</taxon>
        <taxon>Spermatophyta</taxon>
        <taxon>Magnoliopsida</taxon>
        <taxon>Magnoliidae</taxon>
        <taxon>Laurales</taxon>
        <taxon>Lauraceae</taxon>
        <taxon>Cinnamomum</taxon>
    </lineage>
</organism>